<evidence type="ECO:0000256" key="6">
    <source>
        <dbReference type="ARBA" id="ARBA00022859"/>
    </source>
</evidence>
<dbReference type="InterPro" id="IPR020850">
    <property type="entry name" value="GED_dom"/>
</dbReference>
<dbReference type="GO" id="GO:0008017">
    <property type="term" value="F:microtubule binding"/>
    <property type="evidence" value="ECO:0007669"/>
    <property type="project" value="TreeGrafter"/>
</dbReference>
<organism evidence="15 16">
    <name type="scientific">Rousettus aegyptiacus</name>
    <name type="common">Egyptian fruit bat</name>
    <name type="synonym">Pteropus aegyptiacus</name>
    <dbReference type="NCBI Taxonomy" id="9407"/>
    <lineage>
        <taxon>Eukaryota</taxon>
        <taxon>Metazoa</taxon>
        <taxon>Chordata</taxon>
        <taxon>Craniata</taxon>
        <taxon>Vertebrata</taxon>
        <taxon>Euteleostomi</taxon>
        <taxon>Mammalia</taxon>
        <taxon>Eutheria</taxon>
        <taxon>Laurasiatheria</taxon>
        <taxon>Chiroptera</taxon>
        <taxon>Yinpterochiroptera</taxon>
        <taxon>Pteropodoidea</taxon>
        <taxon>Pteropodidae</taxon>
        <taxon>Rousettinae</taxon>
        <taxon>Rousettus</taxon>
    </lineage>
</organism>
<feature type="region of interest" description="Disordered" evidence="12">
    <location>
        <begin position="1"/>
        <end position="61"/>
    </location>
</feature>
<keyword evidence="6" id="KW-0391">Immunity</keyword>
<feature type="region of interest" description="Disordered" evidence="12">
    <location>
        <begin position="67"/>
        <end position="86"/>
    </location>
</feature>
<dbReference type="SMART" id="SM00302">
    <property type="entry name" value="GED"/>
    <property type="match status" value="1"/>
</dbReference>
<dbReference type="FunFam" id="1.20.120.1240:FF:000007">
    <property type="entry name" value="Interferon-induced GTP-binding protein Mx1"/>
    <property type="match status" value="1"/>
</dbReference>
<dbReference type="GO" id="GO:0005634">
    <property type="term" value="C:nucleus"/>
    <property type="evidence" value="ECO:0007669"/>
    <property type="project" value="UniProtKB-SubCell"/>
</dbReference>
<dbReference type="Pfam" id="PF02212">
    <property type="entry name" value="GED"/>
    <property type="match status" value="1"/>
</dbReference>
<evidence type="ECO:0000256" key="12">
    <source>
        <dbReference type="SAM" id="MobiDB-lite"/>
    </source>
</evidence>
<dbReference type="SMART" id="SM00053">
    <property type="entry name" value="DYNc"/>
    <property type="match status" value="1"/>
</dbReference>
<dbReference type="InterPro" id="IPR030381">
    <property type="entry name" value="G_DYNAMIN_dom"/>
</dbReference>
<dbReference type="InterPro" id="IPR027417">
    <property type="entry name" value="P-loop_NTPase"/>
</dbReference>
<dbReference type="FunFam" id="3.40.50.300:FF:000621">
    <property type="entry name" value="Interferon-induced GTP-binding protein Mx1"/>
    <property type="match status" value="1"/>
</dbReference>
<dbReference type="InterPro" id="IPR001401">
    <property type="entry name" value="Dynamin_GTPase"/>
</dbReference>
<reference evidence="15 16" key="1">
    <citation type="journal article" date="2020" name="Nature">
        <title>Six reference-quality genomes reveal evolution of bat adaptations.</title>
        <authorList>
            <person name="Jebb D."/>
            <person name="Huang Z."/>
            <person name="Pippel M."/>
            <person name="Hughes G.M."/>
            <person name="Lavrichenko K."/>
            <person name="Devanna P."/>
            <person name="Winkler S."/>
            <person name="Jermiin L.S."/>
            <person name="Skirmuntt E.C."/>
            <person name="Katzourakis A."/>
            <person name="Burkitt-Gray L."/>
            <person name="Ray D.A."/>
            <person name="Sullivan K.A.M."/>
            <person name="Roscito J.G."/>
            <person name="Kirilenko B.M."/>
            <person name="Davalos L.M."/>
            <person name="Corthals A.P."/>
            <person name="Power M.L."/>
            <person name="Jones G."/>
            <person name="Ransome R.D."/>
            <person name="Dechmann D.K.N."/>
            <person name="Locatelli A.G."/>
            <person name="Puechmaille S.J."/>
            <person name="Fedrigo O."/>
            <person name="Jarvis E.D."/>
            <person name="Hiller M."/>
            <person name="Vernes S.C."/>
            <person name="Myers E.W."/>
            <person name="Teeling E.C."/>
        </authorList>
    </citation>
    <scope>NUCLEOTIDE SEQUENCE [LARGE SCALE GENOMIC DNA]</scope>
    <source>
        <strain evidence="15">MRouAeg1</strain>
        <tissue evidence="15">Muscle</tissue>
    </source>
</reference>
<feature type="domain" description="GED" evidence="13">
    <location>
        <begin position="623"/>
        <end position="711"/>
    </location>
</feature>
<dbReference type="GO" id="GO:0098793">
    <property type="term" value="C:presynapse"/>
    <property type="evidence" value="ECO:0007669"/>
    <property type="project" value="GOC"/>
</dbReference>
<keyword evidence="3" id="KW-0963">Cytoplasm</keyword>
<evidence type="ECO:0000256" key="3">
    <source>
        <dbReference type="ARBA" id="ARBA00022490"/>
    </source>
</evidence>
<dbReference type="Pfam" id="PF00350">
    <property type="entry name" value="Dynamin_N"/>
    <property type="match status" value="1"/>
</dbReference>
<dbReference type="OrthoDB" id="5061070at2759"/>
<dbReference type="SUPFAM" id="SSF52540">
    <property type="entry name" value="P-loop containing nucleoside triphosphate hydrolases"/>
    <property type="match status" value="1"/>
</dbReference>
<dbReference type="AlphaFoldDB" id="A0A7J8HTS9"/>
<keyword evidence="9" id="KW-0539">Nucleus</keyword>
<dbReference type="PANTHER" id="PTHR11566:SF46">
    <property type="entry name" value="INTERFERON-INDUCED GTP-BINDING PROTEIN MX2"/>
    <property type="match status" value="1"/>
</dbReference>
<dbReference type="InterPro" id="IPR022812">
    <property type="entry name" value="Dynamin"/>
</dbReference>
<dbReference type="GO" id="GO:0005737">
    <property type="term" value="C:cytoplasm"/>
    <property type="evidence" value="ECO:0007669"/>
    <property type="project" value="UniProtKB-SubCell"/>
</dbReference>
<dbReference type="PRINTS" id="PR00195">
    <property type="entry name" value="DYNAMIN"/>
</dbReference>
<sequence length="711" mass="80686">MPKSHKLLLQERHNQGSAPHCPKNEMSFYQPQPLPLAGRRQMKFPPKLPVGDKDPANLSKNFNSLTLTPPLPAEDMNQQETKAPETSLFSHYEEKVRPCIDLIDSLRALGVEQDLALPAIAVIGDQSSGKSSVLEALSGVALPRGSGITTRCPLVLQLKKQLSIEAPWRGRISYRDTELQIQVPSQVEKEIHRAQNIIAGNGVGISHELISLEITSPEVPDLTLIDLPGIARVAVGNQPQDIGVQIKALIRKYIQRQQTINLVVVPCNVDIATTEALSMAQEVDPDGDRTIGILTKPDLVDKGTEKMIVNVMQNLTYRLKKGYMIVRCRGQQEVTDRLSLAEATRKEMMFFQTHPYFRALLEEGKATVPRLAERLTIELITHISKSLPLLESQIRESHQSATDELRQCGEHIPSSDGDKMFFLIEKIKMFNRDIEKLVEGEEVVKEKETRLYNKLRDEFKAWVNVLTANTQKVKNVIHQEISKYEKQYRGKELLGFVNYKTFEIIVRQYLEALVDPALEMLQKAVEIVRQTFVDTAKNHFGEFSNLNQTVQNGIEDIKTKCAEKADSLIRLQFRMEQQVYCQDQIYSVLLQKFREEATLPGRPGQTASLQAPLSNNAASVSSVTEIGVHLNAYFSETSNRLANQIPFIIQYFMLQENSDHLQKAMMQMLQGREHYAWLLQEQSETAAKRQFLKEKIYRLTQARRALCKFSC</sequence>
<dbReference type="Pfam" id="PF01031">
    <property type="entry name" value="Dynamin_M"/>
    <property type="match status" value="1"/>
</dbReference>
<keyword evidence="5" id="KW-0547">Nucleotide-binding</keyword>
<comment type="caution">
    <text evidence="15">The sequence shown here is derived from an EMBL/GenBank/DDBJ whole genome shotgun (WGS) entry which is preliminary data.</text>
</comment>
<dbReference type="GO" id="GO:0003924">
    <property type="term" value="F:GTPase activity"/>
    <property type="evidence" value="ECO:0007669"/>
    <property type="project" value="InterPro"/>
</dbReference>
<keyword evidence="4" id="KW-0399">Innate immunity</keyword>
<feature type="domain" description="Dynamin-type G" evidence="14">
    <location>
        <begin position="114"/>
        <end position="388"/>
    </location>
</feature>
<dbReference type="CDD" id="cd08771">
    <property type="entry name" value="DLP_1"/>
    <property type="match status" value="1"/>
</dbReference>
<dbReference type="GO" id="GO:0005874">
    <property type="term" value="C:microtubule"/>
    <property type="evidence" value="ECO:0007669"/>
    <property type="project" value="TreeGrafter"/>
</dbReference>
<dbReference type="Proteomes" id="UP000593571">
    <property type="component" value="Unassembled WGS sequence"/>
</dbReference>
<evidence type="ECO:0000256" key="2">
    <source>
        <dbReference type="ARBA" id="ARBA00004496"/>
    </source>
</evidence>
<evidence type="ECO:0000256" key="11">
    <source>
        <dbReference type="ARBA" id="ARBA00042030"/>
    </source>
</evidence>
<dbReference type="GO" id="GO:0016185">
    <property type="term" value="P:synaptic vesicle budding from presynaptic endocytic zone membrane"/>
    <property type="evidence" value="ECO:0007669"/>
    <property type="project" value="TreeGrafter"/>
</dbReference>
<dbReference type="GO" id="GO:0051607">
    <property type="term" value="P:defense response to virus"/>
    <property type="evidence" value="ECO:0007669"/>
    <property type="project" value="UniProtKB-KW"/>
</dbReference>
<dbReference type="GO" id="GO:0005525">
    <property type="term" value="F:GTP binding"/>
    <property type="evidence" value="ECO:0007669"/>
    <property type="project" value="UniProtKB-KW"/>
</dbReference>
<dbReference type="GO" id="GO:0005886">
    <property type="term" value="C:plasma membrane"/>
    <property type="evidence" value="ECO:0007669"/>
    <property type="project" value="TreeGrafter"/>
</dbReference>
<dbReference type="InterPro" id="IPR045063">
    <property type="entry name" value="Dynamin_N"/>
</dbReference>
<name>A0A7J8HTS9_ROUAE</name>
<dbReference type="GO" id="GO:0045087">
    <property type="term" value="P:innate immune response"/>
    <property type="evidence" value="ECO:0007669"/>
    <property type="project" value="UniProtKB-KW"/>
</dbReference>
<dbReference type="InterPro" id="IPR003130">
    <property type="entry name" value="GED"/>
</dbReference>
<keyword evidence="8" id="KW-0342">GTP-binding</keyword>
<evidence type="ECO:0000313" key="16">
    <source>
        <dbReference type="Proteomes" id="UP000593571"/>
    </source>
</evidence>
<dbReference type="PROSITE" id="PS51388">
    <property type="entry name" value="GED"/>
    <property type="match status" value="1"/>
</dbReference>
<evidence type="ECO:0000256" key="1">
    <source>
        <dbReference type="ARBA" id="ARBA00004123"/>
    </source>
</evidence>
<dbReference type="PANTHER" id="PTHR11566">
    <property type="entry name" value="DYNAMIN"/>
    <property type="match status" value="1"/>
</dbReference>
<evidence type="ECO:0000313" key="15">
    <source>
        <dbReference type="EMBL" id="KAF6475299.1"/>
    </source>
</evidence>
<evidence type="ECO:0000256" key="4">
    <source>
        <dbReference type="ARBA" id="ARBA00022588"/>
    </source>
</evidence>
<dbReference type="Gene3D" id="3.40.50.300">
    <property type="entry name" value="P-loop containing nucleotide triphosphate hydrolases"/>
    <property type="match status" value="1"/>
</dbReference>
<evidence type="ECO:0000256" key="9">
    <source>
        <dbReference type="ARBA" id="ARBA00023242"/>
    </source>
</evidence>
<protein>
    <recommendedName>
        <fullName evidence="10">Interferon-induced GTP-binding protein Mx2</fullName>
    </recommendedName>
    <alternativeName>
        <fullName evidence="11">Myxovirus resistance protein 2</fullName>
    </alternativeName>
</protein>
<accession>A0A7J8HTS9</accession>
<dbReference type="EMBL" id="JACASE010000004">
    <property type="protein sequence ID" value="KAF6475299.1"/>
    <property type="molecule type" value="Genomic_DNA"/>
</dbReference>
<evidence type="ECO:0000256" key="8">
    <source>
        <dbReference type="ARBA" id="ARBA00023134"/>
    </source>
</evidence>
<evidence type="ECO:0000259" key="13">
    <source>
        <dbReference type="PROSITE" id="PS51388"/>
    </source>
</evidence>
<evidence type="ECO:0000256" key="7">
    <source>
        <dbReference type="ARBA" id="ARBA00023118"/>
    </source>
</evidence>
<dbReference type="InterPro" id="IPR000375">
    <property type="entry name" value="Dynamin_stalk"/>
</dbReference>
<dbReference type="PROSITE" id="PS51718">
    <property type="entry name" value="G_DYNAMIN_2"/>
    <property type="match status" value="1"/>
</dbReference>
<keyword evidence="7" id="KW-0051">Antiviral defense</keyword>
<proteinExistence type="predicted"/>
<comment type="subcellular location">
    <subcellularLocation>
        <location evidence="2">Cytoplasm</location>
    </subcellularLocation>
    <subcellularLocation>
        <location evidence="1">Nucleus</location>
    </subcellularLocation>
</comment>
<gene>
    <name evidence="15" type="ORF">HJG63_013735</name>
</gene>
<evidence type="ECO:0000256" key="5">
    <source>
        <dbReference type="ARBA" id="ARBA00022741"/>
    </source>
</evidence>
<dbReference type="Gene3D" id="1.20.120.1240">
    <property type="entry name" value="Dynamin, middle domain"/>
    <property type="match status" value="1"/>
</dbReference>
<dbReference type="GO" id="GO:0031623">
    <property type="term" value="P:receptor internalization"/>
    <property type="evidence" value="ECO:0007669"/>
    <property type="project" value="TreeGrafter"/>
</dbReference>
<evidence type="ECO:0000259" key="14">
    <source>
        <dbReference type="PROSITE" id="PS51718"/>
    </source>
</evidence>
<evidence type="ECO:0000256" key="10">
    <source>
        <dbReference type="ARBA" id="ARBA00039835"/>
    </source>
</evidence>
<keyword evidence="16" id="KW-1185">Reference proteome</keyword>